<accession>E4Z0D0</accession>
<dbReference type="PANTHER" id="PTHR35170">
    <property type="entry name" value="PROTEIN DD3-3"/>
    <property type="match status" value="1"/>
</dbReference>
<keyword evidence="7" id="KW-0998">Cell outer membrane</keyword>
<feature type="region of interest" description="Disordered" evidence="8">
    <location>
        <begin position="121"/>
        <end position="152"/>
    </location>
</feature>
<feature type="compositionally biased region" description="Polar residues" evidence="8">
    <location>
        <begin position="121"/>
        <end position="134"/>
    </location>
</feature>
<evidence type="ECO:0000256" key="7">
    <source>
        <dbReference type="ARBA" id="ARBA00023237"/>
    </source>
</evidence>
<evidence type="ECO:0000256" key="2">
    <source>
        <dbReference type="ARBA" id="ARBA00004442"/>
    </source>
</evidence>
<dbReference type="EMBL" id="FN656295">
    <property type="protein sequence ID" value="CBY41158.1"/>
    <property type="molecule type" value="Genomic_DNA"/>
</dbReference>
<evidence type="ECO:0000313" key="10">
    <source>
        <dbReference type="EMBL" id="CBY41158.1"/>
    </source>
</evidence>
<dbReference type="InterPro" id="IPR043159">
    <property type="entry name" value="Lectin_gal-bd_sf"/>
</dbReference>
<dbReference type="Gene3D" id="2.60.120.740">
    <property type="match status" value="1"/>
</dbReference>
<name>E4Z0D0_OIKDI</name>
<keyword evidence="4" id="KW-0964">Secreted</keyword>
<keyword evidence="6" id="KW-0472">Membrane</keyword>
<dbReference type="Proteomes" id="UP000011014">
    <property type="component" value="Unassembled WGS sequence"/>
</dbReference>
<organism evidence="10">
    <name type="scientific">Oikopleura dioica</name>
    <name type="common">Tunicate</name>
    <dbReference type="NCBI Taxonomy" id="34765"/>
    <lineage>
        <taxon>Eukaryota</taxon>
        <taxon>Metazoa</taxon>
        <taxon>Chordata</taxon>
        <taxon>Tunicata</taxon>
        <taxon>Appendicularia</taxon>
        <taxon>Copelata</taxon>
        <taxon>Oikopleuridae</taxon>
        <taxon>Oikopleura</taxon>
    </lineage>
</organism>
<proteinExistence type="predicted"/>
<evidence type="ECO:0000256" key="1">
    <source>
        <dbReference type="ARBA" id="ARBA00004196"/>
    </source>
</evidence>
<dbReference type="PANTHER" id="PTHR35170:SF2">
    <property type="entry name" value="PROTEIN DD3-3"/>
    <property type="match status" value="1"/>
</dbReference>
<reference evidence="10" key="1">
    <citation type="journal article" date="2010" name="Science">
        <title>Plasticity of animal genome architecture unmasked by rapid evolution of a pelagic tunicate.</title>
        <authorList>
            <person name="Denoeud F."/>
            <person name="Henriet S."/>
            <person name="Mungpakdee S."/>
            <person name="Aury J.M."/>
            <person name="Da Silva C."/>
            <person name="Brinkmann H."/>
            <person name="Mikhaleva J."/>
            <person name="Olsen L.C."/>
            <person name="Jubin C."/>
            <person name="Canestro C."/>
            <person name="Bouquet J.M."/>
            <person name="Danks G."/>
            <person name="Poulain J."/>
            <person name="Campsteijn C."/>
            <person name="Adamski M."/>
            <person name="Cross I."/>
            <person name="Yadetie F."/>
            <person name="Muffato M."/>
            <person name="Louis A."/>
            <person name="Butcher S."/>
            <person name="Tsagkogeorga G."/>
            <person name="Konrad A."/>
            <person name="Singh S."/>
            <person name="Jensen M.F."/>
            <person name="Cong E.H."/>
            <person name="Eikeseth-Otteraa H."/>
            <person name="Noel B."/>
            <person name="Anthouard V."/>
            <person name="Porcel B.M."/>
            <person name="Kachouri-Lafond R."/>
            <person name="Nishino A."/>
            <person name="Ugolini M."/>
            <person name="Chourrout P."/>
            <person name="Nishida H."/>
            <person name="Aasland R."/>
            <person name="Huzurbazar S."/>
            <person name="Westhof E."/>
            <person name="Delsuc F."/>
            <person name="Lehrach H."/>
            <person name="Reinhardt R."/>
            <person name="Weissenbach J."/>
            <person name="Roy S.W."/>
            <person name="Artiguenave F."/>
            <person name="Postlethwait J.H."/>
            <person name="Manak J.R."/>
            <person name="Thompson E.M."/>
            <person name="Jaillon O."/>
            <person name="Du Pasquier L."/>
            <person name="Boudinot P."/>
            <person name="Liberles D.A."/>
            <person name="Volff J.N."/>
            <person name="Philippe H."/>
            <person name="Lenhard B."/>
            <person name="Roest Crollius H."/>
            <person name="Wincker P."/>
            <person name="Chourrout D."/>
        </authorList>
    </citation>
    <scope>NUCLEOTIDE SEQUENCE [LARGE SCALE GENOMIC DNA]</scope>
</reference>
<evidence type="ECO:0000256" key="8">
    <source>
        <dbReference type="SAM" id="MobiDB-lite"/>
    </source>
</evidence>
<keyword evidence="5" id="KW-0732">Signal</keyword>
<dbReference type="GO" id="GO:0030246">
    <property type="term" value="F:carbohydrate binding"/>
    <property type="evidence" value="ECO:0007669"/>
    <property type="project" value="InterPro"/>
</dbReference>
<evidence type="ECO:0000256" key="4">
    <source>
        <dbReference type="ARBA" id="ARBA00022525"/>
    </source>
</evidence>
<dbReference type="AlphaFoldDB" id="E4Z0D0"/>
<comment type="subcellular location">
    <subcellularLocation>
        <location evidence="1">Cell envelope</location>
    </subcellularLocation>
    <subcellularLocation>
        <location evidence="2">Cell outer membrane</location>
    </subcellularLocation>
    <subcellularLocation>
        <location evidence="3">Secreted</location>
    </subcellularLocation>
</comment>
<dbReference type="InterPro" id="IPR053320">
    <property type="entry name" value="Protein_DD3-3_O-glyco"/>
</dbReference>
<dbReference type="InterPro" id="IPR000922">
    <property type="entry name" value="Lectin_gal-bd_dom"/>
</dbReference>
<dbReference type="NCBIfam" id="TIGR01376">
    <property type="entry name" value="POMP_repeat"/>
    <property type="match status" value="1"/>
</dbReference>
<evidence type="ECO:0000256" key="5">
    <source>
        <dbReference type="ARBA" id="ARBA00022729"/>
    </source>
</evidence>
<protein>
    <recommendedName>
        <fullName evidence="9">SUEL-type lectin domain-containing protein</fullName>
    </recommendedName>
</protein>
<evidence type="ECO:0000256" key="3">
    <source>
        <dbReference type="ARBA" id="ARBA00004613"/>
    </source>
</evidence>
<evidence type="ECO:0000259" key="9">
    <source>
        <dbReference type="PROSITE" id="PS50228"/>
    </source>
</evidence>
<dbReference type="Pfam" id="PF02140">
    <property type="entry name" value="SUEL_Lectin"/>
    <property type="match status" value="1"/>
</dbReference>
<feature type="compositionally biased region" description="Basic and acidic residues" evidence="8">
    <location>
        <begin position="135"/>
        <end position="152"/>
    </location>
</feature>
<sequence length="787" mass="89726">MNLFSSLLASTALADVYMHFPRGSNNRLNENSEVRRNGNRLFDSQNNNEGGYNVGDKFDKPAEKAEEQSKAVFFESTTEAPSELAIEWWNQHGCGRRDADDANWVNCQIVLQYMCEDSSSTKIKNGLNTNTNASGERERRRRDTTDGDHGERGVHESWEYYDSCYKRDRNYGLFTGNEARVRGGAIYTRQNPGGERRGYECPEERDYYPYWHPTPWKDIAVLTSEPGKCTDLLDENGNRNMKYECVHRVDDYSTLGYSKFNNKEECEYSGGEWTGKAIPEENCILLEKAPDCKMAPWSRPNHLGQTDDSNNFPSYKWELPNFHGLLESQECVLRIRYNVTTNDYLDDFASDTSKGYFAGLESHDDPKVTYRGARLQLALDSAQTGRVFQDRTHVFQLKPRPTSVPSDKTIKNLGVRGRRGNIVQAFPSVEYDFSPTILEMNRDDLVHIQWEGSNSNPKSEGEGRQGTDRSNIVPITVAGASIPAGTPSFPNNELELDYFKYKTKEGTTRAFKSLIIKDSTLPEIVQQCEAAKMIPDLSEIKISHSCEHSFQGDNNRFITCEEDEILEILDAWYGRENDSICNVERGGGGLYNAPGECRRDAKWVIDGRCNRQRGCSLGFGNSYVGDPCRGTTKYLEVSYRCNTIAEAPEIEYYALLLQNGSWFDDINKNRVISRTRCWAEINEDERDTEPKMFAEWIWSSVPSIKKLNKIEELELQLASSGFYECFEKDDCDYALNENRDQLQNQLDNAAAYFAGNIVQMNPGVHQYMSTRNNNFSNRAQKGTIIVI</sequence>
<feature type="domain" description="SUEL-type lectin" evidence="9">
    <location>
        <begin position="558"/>
        <end position="642"/>
    </location>
</feature>
<dbReference type="InterPro" id="IPR003368">
    <property type="entry name" value="POMP_repeat"/>
</dbReference>
<gene>
    <name evidence="10" type="ORF">GSOID_T00023214001</name>
</gene>
<evidence type="ECO:0000256" key="6">
    <source>
        <dbReference type="ARBA" id="ARBA00023136"/>
    </source>
</evidence>
<dbReference type="PROSITE" id="PS50228">
    <property type="entry name" value="SUEL_LECTIN"/>
    <property type="match status" value="1"/>
</dbReference>
<dbReference type="GO" id="GO:0005576">
    <property type="term" value="C:extracellular region"/>
    <property type="evidence" value="ECO:0007669"/>
    <property type="project" value="UniProtKB-SubCell"/>
</dbReference>
<dbReference type="CDD" id="cd22827">
    <property type="entry name" value="Gal_Rha_Lectin_SUL-I-like"/>
    <property type="match status" value="1"/>
</dbReference>